<reference evidence="2" key="1">
    <citation type="submission" date="2019-07" db="EMBL/GenBank/DDBJ databases">
        <title>Annotation for the trematode Paragonimus miyazaki's.</title>
        <authorList>
            <person name="Choi Y.-J."/>
        </authorList>
    </citation>
    <scope>NUCLEOTIDE SEQUENCE</scope>
    <source>
        <strain evidence="2">Japan</strain>
    </source>
</reference>
<dbReference type="EMBL" id="JTDE01009636">
    <property type="protein sequence ID" value="KAF7234437.1"/>
    <property type="molecule type" value="Genomic_DNA"/>
</dbReference>
<feature type="chain" id="PRO_5035749336" evidence="1">
    <location>
        <begin position="21"/>
        <end position="298"/>
    </location>
</feature>
<keyword evidence="1" id="KW-0732">Signal</keyword>
<evidence type="ECO:0000313" key="2">
    <source>
        <dbReference type="EMBL" id="KAF7234437.1"/>
    </source>
</evidence>
<dbReference type="Proteomes" id="UP000822476">
    <property type="component" value="Unassembled WGS sequence"/>
</dbReference>
<feature type="signal peptide" evidence="1">
    <location>
        <begin position="1"/>
        <end position="20"/>
    </location>
</feature>
<organism evidence="2 3">
    <name type="scientific">Paragonimus skrjabini miyazakii</name>
    <dbReference type="NCBI Taxonomy" id="59628"/>
    <lineage>
        <taxon>Eukaryota</taxon>
        <taxon>Metazoa</taxon>
        <taxon>Spiralia</taxon>
        <taxon>Lophotrochozoa</taxon>
        <taxon>Platyhelminthes</taxon>
        <taxon>Trematoda</taxon>
        <taxon>Digenea</taxon>
        <taxon>Plagiorchiida</taxon>
        <taxon>Troglotremata</taxon>
        <taxon>Troglotrematidae</taxon>
        <taxon>Paragonimus</taxon>
    </lineage>
</organism>
<gene>
    <name evidence="2" type="ORF">EG68_11762</name>
</gene>
<protein>
    <submittedName>
        <fullName evidence="2">Uncharacterized protein</fullName>
    </submittedName>
</protein>
<proteinExistence type="predicted"/>
<dbReference type="AlphaFoldDB" id="A0A8S9YIX6"/>
<accession>A0A8S9YIX6</accession>
<evidence type="ECO:0000256" key="1">
    <source>
        <dbReference type="SAM" id="SignalP"/>
    </source>
</evidence>
<name>A0A8S9YIX6_9TREM</name>
<sequence>MVAIIRVTLFVLLGLSTIQGHVQLNIVKSQVVSSPPSRSRIEIITGFLIRGMSSMSSIELVEQIETLRPVLGFIDIADLIDSALSPMSANELSVLGYSLSKQLVNERFAECVKCYLSGFTGRQFVKHIEPLLSMLSADGLITVLKLALPLFVKPDSHVVTEPGVPDSTEKIPDVIDYGGVMQIPHEVVGFEQTASQNITWTNTALSGVDQLSVSVEPDSPMQLSPNLNHALHVTIREKISSQWEYSHLISNPFEIASVRRCPIGRNNLIVTVSLYHLMSVISITNKLSTDSTTPETLR</sequence>
<comment type="caution">
    <text evidence="2">The sequence shown here is derived from an EMBL/GenBank/DDBJ whole genome shotgun (WGS) entry which is preliminary data.</text>
</comment>
<keyword evidence="3" id="KW-1185">Reference proteome</keyword>
<evidence type="ECO:0000313" key="3">
    <source>
        <dbReference type="Proteomes" id="UP000822476"/>
    </source>
</evidence>